<feature type="transmembrane region" description="Helical" evidence="8">
    <location>
        <begin position="21"/>
        <end position="39"/>
    </location>
</feature>
<evidence type="ECO:0000256" key="8">
    <source>
        <dbReference type="SAM" id="Phobius"/>
    </source>
</evidence>
<feature type="transmembrane region" description="Helical" evidence="8">
    <location>
        <begin position="353"/>
        <end position="378"/>
    </location>
</feature>
<evidence type="ECO:0000313" key="10">
    <source>
        <dbReference type="EMBL" id="CAG6695991.1"/>
    </source>
</evidence>
<dbReference type="InterPro" id="IPR020846">
    <property type="entry name" value="MFS_dom"/>
</dbReference>
<protein>
    <submittedName>
        <fullName evidence="10">Facilitated trehalose transporter Tret1</fullName>
    </submittedName>
</protein>
<comment type="subcellular location">
    <subcellularLocation>
        <location evidence="1">Cell membrane</location>
        <topology evidence="1">Multi-pass membrane protein</topology>
    </subcellularLocation>
</comment>
<feature type="transmembrane region" description="Helical" evidence="8">
    <location>
        <begin position="59"/>
        <end position="81"/>
    </location>
</feature>
<dbReference type="InterPro" id="IPR036259">
    <property type="entry name" value="MFS_trans_sf"/>
</dbReference>
<reference evidence="10" key="1">
    <citation type="submission" date="2021-05" db="EMBL/GenBank/DDBJ databases">
        <authorList>
            <person name="Alioto T."/>
            <person name="Alioto T."/>
            <person name="Gomez Garrido J."/>
        </authorList>
    </citation>
    <scope>NUCLEOTIDE SEQUENCE</scope>
</reference>
<feature type="transmembrane region" description="Helical" evidence="8">
    <location>
        <begin position="88"/>
        <end position="104"/>
    </location>
</feature>
<keyword evidence="2" id="KW-0813">Transport</keyword>
<keyword evidence="4" id="KW-0762">Sugar transport</keyword>
<feature type="transmembrane region" description="Helical" evidence="8">
    <location>
        <begin position="292"/>
        <end position="310"/>
    </location>
</feature>
<feature type="transmembrane region" description="Helical" evidence="8">
    <location>
        <begin position="322"/>
        <end position="341"/>
    </location>
</feature>
<evidence type="ECO:0000256" key="6">
    <source>
        <dbReference type="ARBA" id="ARBA00022989"/>
    </source>
</evidence>
<organism evidence="10">
    <name type="scientific">Cacopsylla melanoneura</name>
    <dbReference type="NCBI Taxonomy" id="428564"/>
    <lineage>
        <taxon>Eukaryota</taxon>
        <taxon>Metazoa</taxon>
        <taxon>Ecdysozoa</taxon>
        <taxon>Arthropoda</taxon>
        <taxon>Hexapoda</taxon>
        <taxon>Insecta</taxon>
        <taxon>Pterygota</taxon>
        <taxon>Neoptera</taxon>
        <taxon>Paraneoptera</taxon>
        <taxon>Hemiptera</taxon>
        <taxon>Sternorrhyncha</taxon>
        <taxon>Psylloidea</taxon>
        <taxon>Psyllidae</taxon>
        <taxon>Psyllinae</taxon>
        <taxon>Cacopsylla</taxon>
    </lineage>
</organism>
<sequence>MFFPKMFSNHEVRQYLAAWSWNLGAMNMGFFLGWSGVTTPDLQSATSPIYESALTDEEVSYTTSFPFITALISSMVWGYIANSLGRKITGYLTALCFTTCYIIALTSDTFSVFVIGRMIGGLAYCAVLFNGPMYIAEMAEVQKLGRISATYLISENFGILTIYILGSYVSYDVLNVFCLAFSVLFLVLIMIFPESPVYYLKTDRPIEARVALQWFRPENEQYLESELKRLNDTFILSKKFKFKYLFTKHTLMALFIALNLQVGIQLTGIHYVTCYTVDIFQRTASVIDPYTSTIITGIFLIIAPCCYFVITNHFGRKTITIVSFFLQSLTWAILGGYYFYIEHNTIEDSSPLNYLPLVCISLYCLFFAGGGGCIPFTIYGEIFSAEVRNAVMPFIYIWNALNSFAVLKLVPTIMLQTIHMSGVFWFFSIISFYIVLFTIFVIPETKGKPFLTVIDDLTKKACWK</sequence>
<keyword evidence="5 8" id="KW-0812">Transmembrane</keyword>
<name>A0A8D8TVV4_9HEMI</name>
<dbReference type="PANTHER" id="PTHR48021">
    <property type="match status" value="1"/>
</dbReference>
<proteinExistence type="predicted"/>
<dbReference type="PANTHER" id="PTHR48021:SF1">
    <property type="entry name" value="GH07001P-RELATED"/>
    <property type="match status" value="1"/>
</dbReference>
<dbReference type="EMBL" id="HBUF01326567">
    <property type="protein sequence ID" value="CAG6695991.1"/>
    <property type="molecule type" value="Transcribed_RNA"/>
</dbReference>
<evidence type="ECO:0000256" key="1">
    <source>
        <dbReference type="ARBA" id="ARBA00004651"/>
    </source>
</evidence>
<dbReference type="SUPFAM" id="SSF103473">
    <property type="entry name" value="MFS general substrate transporter"/>
    <property type="match status" value="1"/>
</dbReference>
<feature type="domain" description="Major facilitator superfamily (MFS) profile" evidence="9">
    <location>
        <begin position="22"/>
        <end position="446"/>
    </location>
</feature>
<feature type="transmembrane region" description="Helical" evidence="8">
    <location>
        <begin position="149"/>
        <end position="168"/>
    </location>
</feature>
<evidence type="ECO:0000256" key="3">
    <source>
        <dbReference type="ARBA" id="ARBA00022475"/>
    </source>
</evidence>
<dbReference type="FunFam" id="1.20.1250.20:FF:000218">
    <property type="entry name" value="facilitated trehalose transporter Tret1"/>
    <property type="match status" value="1"/>
</dbReference>
<evidence type="ECO:0000259" key="9">
    <source>
        <dbReference type="PROSITE" id="PS50850"/>
    </source>
</evidence>
<keyword evidence="6 8" id="KW-1133">Transmembrane helix</keyword>
<dbReference type="InterPro" id="IPR003663">
    <property type="entry name" value="Sugar/inositol_transpt"/>
</dbReference>
<feature type="transmembrane region" description="Helical" evidence="8">
    <location>
        <begin position="422"/>
        <end position="442"/>
    </location>
</feature>
<evidence type="ECO:0000256" key="2">
    <source>
        <dbReference type="ARBA" id="ARBA00022448"/>
    </source>
</evidence>
<dbReference type="GO" id="GO:0022857">
    <property type="term" value="F:transmembrane transporter activity"/>
    <property type="evidence" value="ECO:0007669"/>
    <property type="project" value="InterPro"/>
</dbReference>
<feature type="transmembrane region" description="Helical" evidence="8">
    <location>
        <begin position="174"/>
        <end position="192"/>
    </location>
</feature>
<keyword evidence="3" id="KW-1003">Cell membrane</keyword>
<feature type="transmembrane region" description="Helical" evidence="8">
    <location>
        <begin position="110"/>
        <end position="129"/>
    </location>
</feature>
<dbReference type="PROSITE" id="PS50850">
    <property type="entry name" value="MFS"/>
    <property type="match status" value="1"/>
</dbReference>
<dbReference type="Gene3D" id="1.20.1250.20">
    <property type="entry name" value="MFS general substrate transporter like domains"/>
    <property type="match status" value="1"/>
</dbReference>
<dbReference type="AlphaFoldDB" id="A0A8D8TVV4"/>
<keyword evidence="7 8" id="KW-0472">Membrane</keyword>
<dbReference type="PRINTS" id="PR00171">
    <property type="entry name" value="SUGRTRNSPORT"/>
</dbReference>
<dbReference type="InterPro" id="IPR050549">
    <property type="entry name" value="MFS_Trehalose_Transporter"/>
</dbReference>
<dbReference type="Pfam" id="PF00083">
    <property type="entry name" value="Sugar_tr"/>
    <property type="match status" value="1"/>
</dbReference>
<evidence type="ECO:0000256" key="5">
    <source>
        <dbReference type="ARBA" id="ARBA00022692"/>
    </source>
</evidence>
<accession>A0A8D8TVV4</accession>
<feature type="transmembrane region" description="Helical" evidence="8">
    <location>
        <begin position="251"/>
        <end position="272"/>
    </location>
</feature>
<evidence type="ECO:0000256" key="4">
    <source>
        <dbReference type="ARBA" id="ARBA00022597"/>
    </source>
</evidence>
<dbReference type="InterPro" id="IPR005828">
    <property type="entry name" value="MFS_sugar_transport-like"/>
</dbReference>
<feature type="transmembrane region" description="Helical" evidence="8">
    <location>
        <begin position="390"/>
        <end position="410"/>
    </location>
</feature>
<evidence type="ECO:0000256" key="7">
    <source>
        <dbReference type="ARBA" id="ARBA00023136"/>
    </source>
</evidence>
<dbReference type="GO" id="GO:0005886">
    <property type="term" value="C:plasma membrane"/>
    <property type="evidence" value="ECO:0007669"/>
    <property type="project" value="UniProtKB-SubCell"/>
</dbReference>